<evidence type="ECO:0000256" key="1">
    <source>
        <dbReference type="ARBA" id="ARBA00022723"/>
    </source>
</evidence>
<sequence length="235" mass="26522">MNPLSAQQLTELKQELLRQKQDLEHRLEQNKSYGLSESIAEQTGELAAYDNHPADLGSEVFEHSKDLALNESSEHQLEDIGAALSHMDAGNYGQCAVCGKPIPFERLQAVPTTEYCIEHSPDTHRTDRPVEEKLLYPPFGRTSLDERSDQNQFDGEDAWQIVESWGTSNTPAMQENPNIIDGYNDMYIESDENDGYVESLESFLATDIYGHDVMVLRNKAYREYMDGGEGEGLLE</sequence>
<keyword evidence="1" id="KW-0479">Metal-binding</keyword>
<keyword evidence="3" id="KW-0862">Zinc</keyword>
<evidence type="ECO:0000313" key="7">
    <source>
        <dbReference type="EMBL" id="TBL78173.1"/>
    </source>
</evidence>
<dbReference type="GO" id="GO:0008270">
    <property type="term" value="F:zinc ion binding"/>
    <property type="evidence" value="ECO:0007669"/>
    <property type="project" value="UniProtKB-KW"/>
</dbReference>
<dbReference type="InterPro" id="IPR014240">
    <property type="entry name" value="YteA"/>
</dbReference>
<evidence type="ECO:0000256" key="4">
    <source>
        <dbReference type="PROSITE-ProRule" id="PRU00510"/>
    </source>
</evidence>
<dbReference type="NCBIfam" id="TIGR02890">
    <property type="entry name" value="bacill_yteA"/>
    <property type="match status" value="1"/>
</dbReference>
<evidence type="ECO:0000256" key="5">
    <source>
        <dbReference type="SAM" id="Coils"/>
    </source>
</evidence>
<keyword evidence="8" id="KW-1185">Reference proteome</keyword>
<proteinExistence type="predicted"/>
<evidence type="ECO:0000313" key="8">
    <source>
        <dbReference type="Proteomes" id="UP000293142"/>
    </source>
</evidence>
<dbReference type="RefSeq" id="WP_131014156.1">
    <property type="nucleotide sequence ID" value="NZ_SIRE01000010.1"/>
</dbReference>
<dbReference type="PANTHER" id="PTHR33823">
    <property type="entry name" value="RNA POLYMERASE-BINDING TRANSCRIPTION FACTOR DKSA-RELATED"/>
    <property type="match status" value="1"/>
</dbReference>
<dbReference type="Pfam" id="PF01258">
    <property type="entry name" value="zf-dskA_traR"/>
    <property type="match status" value="1"/>
</dbReference>
<evidence type="ECO:0000256" key="2">
    <source>
        <dbReference type="ARBA" id="ARBA00022771"/>
    </source>
</evidence>
<evidence type="ECO:0000259" key="6">
    <source>
        <dbReference type="Pfam" id="PF01258"/>
    </source>
</evidence>
<dbReference type="Proteomes" id="UP000293142">
    <property type="component" value="Unassembled WGS sequence"/>
</dbReference>
<keyword evidence="5" id="KW-0175">Coiled coil</keyword>
<name>A0A4Q9DPD6_9BACL</name>
<dbReference type="AlphaFoldDB" id="A0A4Q9DPD6"/>
<keyword evidence="2" id="KW-0863">Zinc-finger</keyword>
<dbReference type="SUPFAM" id="SSF57716">
    <property type="entry name" value="Glucocorticoid receptor-like (DNA-binding domain)"/>
    <property type="match status" value="1"/>
</dbReference>
<reference evidence="7 8" key="1">
    <citation type="submission" date="2019-02" db="EMBL/GenBank/DDBJ databases">
        <title>Paenibacillus sp. nov., isolated from surface-sterilized tissue of Thalictrum simplex L.</title>
        <authorList>
            <person name="Tuo L."/>
        </authorList>
    </citation>
    <scope>NUCLEOTIDE SEQUENCE [LARGE SCALE GENOMIC DNA]</scope>
    <source>
        <strain evidence="7 8">N2SHLJ1</strain>
    </source>
</reference>
<dbReference type="OrthoDB" id="9811543at2"/>
<comment type="caution">
    <text evidence="7">The sequence shown here is derived from an EMBL/GenBank/DDBJ whole genome shotgun (WGS) entry which is preliminary data.</text>
</comment>
<organism evidence="7 8">
    <name type="scientific">Paenibacillus thalictri</name>
    <dbReference type="NCBI Taxonomy" id="2527873"/>
    <lineage>
        <taxon>Bacteria</taxon>
        <taxon>Bacillati</taxon>
        <taxon>Bacillota</taxon>
        <taxon>Bacilli</taxon>
        <taxon>Bacillales</taxon>
        <taxon>Paenibacillaceae</taxon>
        <taxon>Paenibacillus</taxon>
    </lineage>
</organism>
<feature type="domain" description="Zinc finger DksA/TraR C4-type" evidence="6">
    <location>
        <begin position="90"/>
        <end position="118"/>
    </location>
</feature>
<feature type="coiled-coil region" evidence="5">
    <location>
        <begin position="6"/>
        <end position="33"/>
    </location>
</feature>
<dbReference type="PANTHER" id="PTHR33823:SF4">
    <property type="entry name" value="GENERAL STRESS PROTEIN 16O"/>
    <property type="match status" value="1"/>
</dbReference>
<dbReference type="SUPFAM" id="SSF109635">
    <property type="entry name" value="DnaK suppressor protein DksA, alpha-hairpin domain"/>
    <property type="match status" value="1"/>
</dbReference>
<protein>
    <submittedName>
        <fullName evidence="7">Molecular chaperone DnaK</fullName>
    </submittedName>
</protein>
<dbReference type="Gene3D" id="1.20.120.910">
    <property type="entry name" value="DksA, coiled-coil domain"/>
    <property type="match status" value="1"/>
</dbReference>
<dbReference type="InterPro" id="IPR037187">
    <property type="entry name" value="DnaK_N"/>
</dbReference>
<evidence type="ECO:0000256" key="3">
    <source>
        <dbReference type="ARBA" id="ARBA00022833"/>
    </source>
</evidence>
<dbReference type="PROSITE" id="PS51128">
    <property type="entry name" value="ZF_DKSA_2"/>
    <property type="match status" value="1"/>
</dbReference>
<gene>
    <name evidence="7" type="ORF">EYB31_14920</name>
</gene>
<feature type="zinc finger region" description="dksA C4-type" evidence="4">
    <location>
        <begin position="95"/>
        <end position="119"/>
    </location>
</feature>
<dbReference type="EMBL" id="SIRE01000010">
    <property type="protein sequence ID" value="TBL78173.1"/>
    <property type="molecule type" value="Genomic_DNA"/>
</dbReference>
<accession>A0A4Q9DPD6</accession>
<dbReference type="InterPro" id="IPR000962">
    <property type="entry name" value="Znf_DskA_TraR"/>
</dbReference>